<reference evidence="8" key="1">
    <citation type="submission" date="2023-08" db="EMBL/GenBank/DDBJ databases">
        <title>Genomic characterization of piscicolin 126 produced by Carnobacterium maltaromaticum CM22 strain isolated from salmon (Salmo salar).</title>
        <authorList>
            <person name="Gonzalez-Gragera E."/>
            <person name="Garcia-Lopez J.D."/>
            <person name="Teso-Perez C."/>
            <person name="Gimenez-Hernandez I."/>
            <person name="Peralta-Sanchez J.M."/>
            <person name="Valdivia E."/>
            <person name="Montalban-Lopez M."/>
            <person name="Martin-Platero A.M."/>
            <person name="Banos A."/>
            <person name="Martinez-Bueno M."/>
        </authorList>
    </citation>
    <scope>NUCLEOTIDE SEQUENCE</scope>
    <source>
        <strain evidence="8">CM22</strain>
    </source>
</reference>
<feature type="domain" description="Putative aromatic acid exporter C-terminal" evidence="7">
    <location>
        <begin position="156"/>
        <end position="320"/>
    </location>
</feature>
<dbReference type="Pfam" id="PF06081">
    <property type="entry name" value="ArAE_1"/>
    <property type="match status" value="1"/>
</dbReference>
<feature type="transmembrane region" description="Helical" evidence="6">
    <location>
        <begin position="36"/>
        <end position="53"/>
    </location>
</feature>
<dbReference type="InterPro" id="IPR010343">
    <property type="entry name" value="ArAE_1"/>
</dbReference>
<evidence type="ECO:0000256" key="3">
    <source>
        <dbReference type="ARBA" id="ARBA00022692"/>
    </source>
</evidence>
<dbReference type="Gene3D" id="1.20.120.940">
    <property type="entry name" value="Putative aromatic acid exporter, C-terminal domain"/>
    <property type="match status" value="1"/>
</dbReference>
<dbReference type="PANTHER" id="PTHR40064:SF1">
    <property type="entry name" value="MEMBRANE PROTEIN"/>
    <property type="match status" value="1"/>
</dbReference>
<gene>
    <name evidence="8" type="ORF">RAK27_01040</name>
</gene>
<dbReference type="Pfam" id="PF11728">
    <property type="entry name" value="ArAE_1_C"/>
    <property type="match status" value="1"/>
</dbReference>
<dbReference type="PANTHER" id="PTHR40064">
    <property type="entry name" value="MEMBRANE PROTEIN-RELATED"/>
    <property type="match status" value="1"/>
</dbReference>
<feature type="transmembrane region" description="Helical" evidence="6">
    <location>
        <begin position="12"/>
        <end position="30"/>
    </location>
</feature>
<dbReference type="GeneID" id="83606828"/>
<evidence type="ECO:0000259" key="7">
    <source>
        <dbReference type="Pfam" id="PF11728"/>
    </source>
</evidence>
<proteinExistence type="predicted"/>
<dbReference type="InterPro" id="IPR021062">
    <property type="entry name" value="ArAE_1_C"/>
</dbReference>
<accession>A0AAW9JLG8</accession>
<evidence type="ECO:0000313" key="9">
    <source>
        <dbReference type="Proteomes" id="UP001290462"/>
    </source>
</evidence>
<keyword evidence="5 6" id="KW-0472">Membrane</keyword>
<evidence type="ECO:0000256" key="2">
    <source>
        <dbReference type="ARBA" id="ARBA00022475"/>
    </source>
</evidence>
<evidence type="ECO:0000256" key="5">
    <source>
        <dbReference type="ARBA" id="ARBA00023136"/>
    </source>
</evidence>
<keyword evidence="3 6" id="KW-0812">Transmembrane</keyword>
<dbReference type="RefSeq" id="WP_229252294.1">
    <property type="nucleotide sequence ID" value="NZ_BJOJ01000024.1"/>
</dbReference>
<comment type="subcellular location">
    <subcellularLocation>
        <location evidence="1">Cell membrane</location>
        <topology evidence="1">Multi-pass membrane protein</topology>
    </subcellularLocation>
</comment>
<keyword evidence="4 6" id="KW-1133">Transmembrane helix</keyword>
<dbReference type="InterPro" id="IPR052984">
    <property type="entry name" value="UPF0421"/>
</dbReference>
<evidence type="ECO:0000256" key="1">
    <source>
        <dbReference type="ARBA" id="ARBA00004651"/>
    </source>
</evidence>
<feature type="transmembrane region" description="Helical" evidence="6">
    <location>
        <begin position="90"/>
        <end position="121"/>
    </location>
</feature>
<dbReference type="AlphaFoldDB" id="A0AAW9JLG8"/>
<evidence type="ECO:0000313" key="8">
    <source>
        <dbReference type="EMBL" id="MDZ5757237.1"/>
    </source>
</evidence>
<feature type="transmembrane region" description="Helical" evidence="6">
    <location>
        <begin position="133"/>
        <end position="151"/>
    </location>
</feature>
<name>A0AAW9JLG8_CARML</name>
<protein>
    <submittedName>
        <fullName evidence="8">Aromatic acid exporter family protein</fullName>
    </submittedName>
</protein>
<comment type="caution">
    <text evidence="8">The sequence shown here is derived from an EMBL/GenBank/DDBJ whole genome shotgun (WGS) entry which is preliminary data.</text>
</comment>
<organism evidence="8 9">
    <name type="scientific">Carnobacterium maltaromaticum</name>
    <name type="common">Carnobacterium piscicola</name>
    <dbReference type="NCBI Taxonomy" id="2751"/>
    <lineage>
        <taxon>Bacteria</taxon>
        <taxon>Bacillati</taxon>
        <taxon>Bacillota</taxon>
        <taxon>Bacilli</taxon>
        <taxon>Lactobacillales</taxon>
        <taxon>Carnobacteriaceae</taxon>
        <taxon>Carnobacterium</taxon>
    </lineage>
</organism>
<dbReference type="InterPro" id="IPR038323">
    <property type="entry name" value="ArAE_1_C_sf"/>
</dbReference>
<feature type="transmembrane region" description="Helical" evidence="6">
    <location>
        <begin position="65"/>
        <end position="84"/>
    </location>
</feature>
<keyword evidence="2" id="KW-1003">Cell membrane</keyword>
<evidence type="ECO:0000256" key="4">
    <source>
        <dbReference type="ARBA" id="ARBA00022989"/>
    </source>
</evidence>
<dbReference type="GO" id="GO:0005886">
    <property type="term" value="C:plasma membrane"/>
    <property type="evidence" value="ECO:0007669"/>
    <property type="project" value="UniProtKB-SubCell"/>
</dbReference>
<sequence>MIEEKRKGENMRIGLRTIKTAVGAAIAIFIAEKFQLNYAVSAGIITILSVQNTKKKSITLAGQRILSTLLALGISSIFFNLVGFNPLAFGLYLVVFIPLAVRLSLTDGIVVSSVLVTHFLIEESTSVDWWTNSFGLMLIGLSIAILANLYMPSSEGRLQELQMECENQMKLILLDFSGTLRNGHFHSEENPLLIKLNQLLNEAVNLAKNQHNNQFFGQSYYYIKYFDMRQMQTYVLHQIKEDLSQCHLPTMENEKLAEMLIRTAEGLHENNSADQLMADIQKLFEHFRNSPLPETRAEFENRAMLFKMLNDFMHFIEIKQVFYKEFASEKKISV</sequence>
<evidence type="ECO:0000256" key="6">
    <source>
        <dbReference type="SAM" id="Phobius"/>
    </source>
</evidence>
<dbReference type="Proteomes" id="UP001290462">
    <property type="component" value="Unassembled WGS sequence"/>
</dbReference>
<dbReference type="EMBL" id="JAVBVO010000001">
    <property type="protein sequence ID" value="MDZ5757237.1"/>
    <property type="molecule type" value="Genomic_DNA"/>
</dbReference>